<name>A0A0D3L0F8_EMIH1</name>
<evidence type="ECO:0000313" key="3">
    <source>
        <dbReference type="Proteomes" id="UP000013827"/>
    </source>
</evidence>
<organism evidence="2 3">
    <name type="scientific">Emiliania huxleyi (strain CCMP1516)</name>
    <dbReference type="NCBI Taxonomy" id="280463"/>
    <lineage>
        <taxon>Eukaryota</taxon>
        <taxon>Haptista</taxon>
        <taxon>Haptophyta</taxon>
        <taxon>Prymnesiophyceae</taxon>
        <taxon>Isochrysidales</taxon>
        <taxon>Noelaerhabdaceae</taxon>
        <taxon>Emiliania</taxon>
    </lineage>
</organism>
<keyword evidence="3" id="KW-1185">Reference proteome</keyword>
<evidence type="ECO:0000259" key="1">
    <source>
        <dbReference type="PROSITE" id="PS50280"/>
    </source>
</evidence>
<dbReference type="PANTHER" id="PTHR12197">
    <property type="entry name" value="HISTONE-LYSINE N-METHYLTRANSFERASE SMYD"/>
    <property type="match status" value="1"/>
</dbReference>
<dbReference type="Proteomes" id="UP000013827">
    <property type="component" value="Unassembled WGS sequence"/>
</dbReference>
<dbReference type="KEGG" id="ehx:EMIHUDRAFT_193798"/>
<dbReference type="AlphaFoldDB" id="A0A0D3L0F8"/>
<dbReference type="PaxDb" id="2903-EOD41493"/>
<reference evidence="2" key="2">
    <citation type="submission" date="2024-10" db="UniProtKB">
        <authorList>
            <consortium name="EnsemblProtists"/>
        </authorList>
    </citation>
    <scope>IDENTIFICATION</scope>
</reference>
<dbReference type="GeneID" id="17286763"/>
<dbReference type="STRING" id="2903.R1E1P9"/>
<dbReference type="GO" id="GO:0005634">
    <property type="term" value="C:nucleus"/>
    <property type="evidence" value="ECO:0007669"/>
    <property type="project" value="TreeGrafter"/>
</dbReference>
<accession>A0A0D3L0F8</accession>
<dbReference type="SUPFAM" id="SSF82199">
    <property type="entry name" value="SET domain"/>
    <property type="match status" value="1"/>
</dbReference>
<dbReference type="RefSeq" id="XP_005793922.1">
    <property type="nucleotide sequence ID" value="XM_005793865.1"/>
</dbReference>
<dbReference type="HOGENOM" id="CLU_748922_0_0_1"/>
<proteinExistence type="predicted"/>
<sequence length="370" mass="38822">MWPDASLHEVRDSGERGRGLFATRGFAAGSPVLCEAALASSPLPAPSSDASSWLVAASLARVLLERGLAGKTRGLEPRSAIETSADAEEAEAVAALREAAAAASEPAEEARRLLHVVARNAFALLDEQALCPCAAMINHSCSPNATQTGFRTPDGALCVCVRAVTAIEPGEEVVISYVADLTAPPAERALALAPHPFGPTPRGCDRALEEWLVAEGEARRAAAEPRLRAMSDAADAAWEAAHAAGDEAERRRQLMTSAAHYGQLLQLSDGLLGAHHTLLLVARGRLAHVMTVSGAQRSCANALPLWRSHLAATRRCCPPNWPHLLPCLRGGRDAAARAGDSTAAAEFEAELHRVLDVLKPKCLDVTGGPG</sequence>
<evidence type="ECO:0000313" key="2">
    <source>
        <dbReference type="EnsemblProtists" id="EOD41493"/>
    </source>
</evidence>
<dbReference type="PANTHER" id="PTHR12197:SF251">
    <property type="entry name" value="EG:BACR7C10.4 PROTEIN"/>
    <property type="match status" value="1"/>
</dbReference>
<dbReference type="InterPro" id="IPR050869">
    <property type="entry name" value="H3K4_H4K5_MeTrfase"/>
</dbReference>
<dbReference type="CDD" id="cd20071">
    <property type="entry name" value="SET_SMYD"/>
    <property type="match status" value="1"/>
</dbReference>
<dbReference type="SMART" id="SM00317">
    <property type="entry name" value="SET"/>
    <property type="match status" value="1"/>
</dbReference>
<feature type="domain" description="SET" evidence="1">
    <location>
        <begin position="6"/>
        <end position="178"/>
    </location>
</feature>
<dbReference type="Pfam" id="PF00856">
    <property type="entry name" value="SET"/>
    <property type="match status" value="1"/>
</dbReference>
<dbReference type="PROSITE" id="PS50280">
    <property type="entry name" value="SET"/>
    <property type="match status" value="1"/>
</dbReference>
<dbReference type="Gene3D" id="2.170.270.10">
    <property type="entry name" value="SET domain"/>
    <property type="match status" value="1"/>
</dbReference>
<dbReference type="EnsemblProtists" id="EOD41493">
    <property type="protein sequence ID" value="EOD41493"/>
    <property type="gene ID" value="EMIHUDRAFT_193798"/>
</dbReference>
<protein>
    <recommendedName>
        <fullName evidence="1">SET domain-containing protein</fullName>
    </recommendedName>
</protein>
<reference evidence="3" key="1">
    <citation type="journal article" date="2013" name="Nature">
        <title>Pan genome of the phytoplankton Emiliania underpins its global distribution.</title>
        <authorList>
            <person name="Read B.A."/>
            <person name="Kegel J."/>
            <person name="Klute M.J."/>
            <person name="Kuo A."/>
            <person name="Lefebvre S.C."/>
            <person name="Maumus F."/>
            <person name="Mayer C."/>
            <person name="Miller J."/>
            <person name="Monier A."/>
            <person name="Salamov A."/>
            <person name="Young J."/>
            <person name="Aguilar M."/>
            <person name="Claverie J.M."/>
            <person name="Frickenhaus S."/>
            <person name="Gonzalez K."/>
            <person name="Herman E.K."/>
            <person name="Lin Y.C."/>
            <person name="Napier J."/>
            <person name="Ogata H."/>
            <person name="Sarno A.F."/>
            <person name="Shmutz J."/>
            <person name="Schroeder D."/>
            <person name="de Vargas C."/>
            <person name="Verret F."/>
            <person name="von Dassow P."/>
            <person name="Valentin K."/>
            <person name="Van de Peer Y."/>
            <person name="Wheeler G."/>
            <person name="Dacks J.B."/>
            <person name="Delwiche C.F."/>
            <person name="Dyhrman S.T."/>
            <person name="Glockner G."/>
            <person name="John U."/>
            <person name="Richards T."/>
            <person name="Worden A.Z."/>
            <person name="Zhang X."/>
            <person name="Grigoriev I.V."/>
            <person name="Allen A.E."/>
            <person name="Bidle K."/>
            <person name="Borodovsky M."/>
            <person name="Bowler C."/>
            <person name="Brownlee C."/>
            <person name="Cock J.M."/>
            <person name="Elias M."/>
            <person name="Gladyshev V.N."/>
            <person name="Groth M."/>
            <person name="Guda C."/>
            <person name="Hadaegh A."/>
            <person name="Iglesias-Rodriguez M.D."/>
            <person name="Jenkins J."/>
            <person name="Jones B.M."/>
            <person name="Lawson T."/>
            <person name="Leese F."/>
            <person name="Lindquist E."/>
            <person name="Lobanov A."/>
            <person name="Lomsadze A."/>
            <person name="Malik S.B."/>
            <person name="Marsh M.E."/>
            <person name="Mackinder L."/>
            <person name="Mock T."/>
            <person name="Mueller-Roeber B."/>
            <person name="Pagarete A."/>
            <person name="Parker M."/>
            <person name="Probert I."/>
            <person name="Quesneville H."/>
            <person name="Raines C."/>
            <person name="Rensing S.A."/>
            <person name="Riano-Pachon D.M."/>
            <person name="Richier S."/>
            <person name="Rokitta S."/>
            <person name="Shiraiwa Y."/>
            <person name="Soanes D.M."/>
            <person name="van der Giezen M."/>
            <person name="Wahlund T.M."/>
            <person name="Williams B."/>
            <person name="Wilson W."/>
            <person name="Wolfe G."/>
            <person name="Wurch L.L."/>
        </authorList>
    </citation>
    <scope>NUCLEOTIDE SEQUENCE</scope>
</reference>
<dbReference type="InterPro" id="IPR001214">
    <property type="entry name" value="SET_dom"/>
</dbReference>
<dbReference type="InterPro" id="IPR046341">
    <property type="entry name" value="SET_dom_sf"/>
</dbReference>